<dbReference type="Proteomes" id="UP000188268">
    <property type="component" value="Unassembled WGS sequence"/>
</dbReference>
<comment type="caution">
    <text evidence="1">The sequence shown here is derived from an EMBL/GenBank/DDBJ whole genome shotgun (WGS) entry which is preliminary data.</text>
</comment>
<proteinExistence type="predicted"/>
<feature type="non-terminal residue" evidence="1">
    <location>
        <position position="1"/>
    </location>
</feature>
<organism evidence="1 2">
    <name type="scientific">Corchorus capsularis</name>
    <name type="common">Jute</name>
    <dbReference type="NCBI Taxonomy" id="210143"/>
    <lineage>
        <taxon>Eukaryota</taxon>
        <taxon>Viridiplantae</taxon>
        <taxon>Streptophyta</taxon>
        <taxon>Embryophyta</taxon>
        <taxon>Tracheophyta</taxon>
        <taxon>Spermatophyta</taxon>
        <taxon>Magnoliopsida</taxon>
        <taxon>eudicotyledons</taxon>
        <taxon>Gunneridae</taxon>
        <taxon>Pentapetalae</taxon>
        <taxon>rosids</taxon>
        <taxon>malvids</taxon>
        <taxon>Malvales</taxon>
        <taxon>Malvaceae</taxon>
        <taxon>Grewioideae</taxon>
        <taxon>Apeibeae</taxon>
        <taxon>Corchorus</taxon>
    </lineage>
</organism>
<evidence type="ECO:0000313" key="1">
    <source>
        <dbReference type="EMBL" id="OMP01165.1"/>
    </source>
</evidence>
<sequence>GGLGLRRPVGVLVEGAGIWV</sequence>
<protein>
    <submittedName>
        <fullName evidence="1">Uncharacterized protein</fullName>
    </submittedName>
</protein>
<name>A0A1R3K247_COCAP</name>
<dbReference type="EMBL" id="AWWV01006498">
    <property type="protein sequence ID" value="OMP01165.1"/>
    <property type="molecule type" value="Genomic_DNA"/>
</dbReference>
<gene>
    <name evidence="1" type="ORF">CCACVL1_03149</name>
</gene>
<dbReference type="AlphaFoldDB" id="A0A1R3K247"/>
<dbReference type="Gramene" id="OMP01165">
    <property type="protein sequence ID" value="OMP01165"/>
    <property type="gene ID" value="CCACVL1_03149"/>
</dbReference>
<evidence type="ECO:0000313" key="2">
    <source>
        <dbReference type="Proteomes" id="UP000188268"/>
    </source>
</evidence>
<accession>A0A1R3K247</accession>
<keyword evidence="2" id="KW-1185">Reference proteome</keyword>
<reference evidence="1 2" key="1">
    <citation type="submission" date="2013-09" db="EMBL/GenBank/DDBJ databases">
        <title>Corchorus capsularis genome sequencing.</title>
        <authorList>
            <person name="Alam M."/>
            <person name="Haque M.S."/>
            <person name="Islam M.S."/>
            <person name="Emdad E.M."/>
            <person name="Islam M.M."/>
            <person name="Ahmed B."/>
            <person name="Halim A."/>
            <person name="Hossen Q.M.M."/>
            <person name="Hossain M.Z."/>
            <person name="Ahmed R."/>
            <person name="Khan M.M."/>
            <person name="Islam R."/>
            <person name="Rashid M.M."/>
            <person name="Khan S.A."/>
            <person name="Rahman M.S."/>
            <person name="Alam M."/>
        </authorList>
    </citation>
    <scope>NUCLEOTIDE SEQUENCE [LARGE SCALE GENOMIC DNA]</scope>
    <source>
        <strain evidence="2">cv. CVL-1</strain>
        <tissue evidence="1">Whole seedling</tissue>
    </source>
</reference>